<reference evidence="3" key="1">
    <citation type="submission" date="2018-05" db="EMBL/GenBank/DDBJ databases">
        <authorList>
            <person name="Lanie J.A."/>
            <person name="Ng W.-L."/>
            <person name="Kazmierczak K.M."/>
            <person name="Andrzejewski T.M."/>
            <person name="Davidsen T.M."/>
            <person name="Wayne K.J."/>
            <person name="Tettelin H."/>
            <person name="Glass J.I."/>
            <person name="Rusch D."/>
            <person name="Podicherti R."/>
            <person name="Tsui H.-C.T."/>
            <person name="Winkler M.E."/>
        </authorList>
    </citation>
    <scope>NUCLEOTIDE SEQUENCE</scope>
</reference>
<dbReference type="PANTHER" id="PTHR43713:SF3">
    <property type="entry name" value="GLUTAMATE-1-SEMIALDEHYDE 2,1-AMINOMUTASE 1, CHLOROPLASTIC-RELATED"/>
    <property type="match status" value="1"/>
</dbReference>
<dbReference type="SUPFAM" id="SSF53383">
    <property type="entry name" value="PLP-dependent transferases"/>
    <property type="match status" value="1"/>
</dbReference>
<dbReference type="InterPro" id="IPR005814">
    <property type="entry name" value="Aminotrans_3"/>
</dbReference>
<evidence type="ECO:0000313" key="3">
    <source>
        <dbReference type="EMBL" id="SVC91121.1"/>
    </source>
</evidence>
<dbReference type="InterPro" id="IPR015421">
    <property type="entry name" value="PyrdxlP-dep_Trfase_major"/>
</dbReference>
<dbReference type="Gene3D" id="3.90.1150.10">
    <property type="entry name" value="Aspartate Aminotransferase, domain 1"/>
    <property type="match status" value="1"/>
</dbReference>
<keyword evidence="2" id="KW-0663">Pyridoxal phosphate</keyword>
<accession>A0A382R3F3</accession>
<dbReference type="GO" id="GO:0008483">
    <property type="term" value="F:transaminase activity"/>
    <property type="evidence" value="ECO:0007669"/>
    <property type="project" value="InterPro"/>
</dbReference>
<dbReference type="GO" id="GO:0030170">
    <property type="term" value="F:pyridoxal phosphate binding"/>
    <property type="evidence" value="ECO:0007669"/>
    <property type="project" value="InterPro"/>
</dbReference>
<proteinExistence type="predicted"/>
<dbReference type="Pfam" id="PF00202">
    <property type="entry name" value="Aminotran_3"/>
    <property type="match status" value="1"/>
</dbReference>
<evidence type="ECO:0000256" key="1">
    <source>
        <dbReference type="ARBA" id="ARBA00001933"/>
    </source>
</evidence>
<dbReference type="Gene3D" id="3.40.640.10">
    <property type="entry name" value="Type I PLP-dependent aspartate aminotransferase-like (Major domain)"/>
    <property type="match status" value="1"/>
</dbReference>
<comment type="cofactor">
    <cofactor evidence="1">
        <name>pyridoxal 5'-phosphate</name>
        <dbReference type="ChEBI" id="CHEBI:597326"/>
    </cofactor>
</comment>
<sequence length="215" mass="22633">EPGFYEFLRQLTHQHGVLLVFDEVIAFRLGTDGAQGRYGGSPDLTTFGKIIGGGIPIGAVGGRADVLSLLRPDAGSNMVLSGGTYSGNPLSAAAGLATLGKLDAKVFGRLDSLGERMRSGINAVFQAGRQSAQATGDGSLFQIVPTDQPIENYRSIPTDPLANQWLDQLQSRLLEAGVIISHRGLSCLSTAMDEAVVDECLDAFEQAVSGLQRAD</sequence>
<evidence type="ECO:0008006" key="4">
    <source>
        <dbReference type="Google" id="ProtNLM"/>
    </source>
</evidence>
<dbReference type="PANTHER" id="PTHR43713">
    <property type="entry name" value="GLUTAMATE-1-SEMIALDEHYDE 2,1-AMINOMUTASE"/>
    <property type="match status" value="1"/>
</dbReference>
<name>A0A382R3F3_9ZZZZ</name>
<organism evidence="3">
    <name type="scientific">marine metagenome</name>
    <dbReference type="NCBI Taxonomy" id="408172"/>
    <lineage>
        <taxon>unclassified sequences</taxon>
        <taxon>metagenomes</taxon>
        <taxon>ecological metagenomes</taxon>
    </lineage>
</organism>
<gene>
    <name evidence="3" type="ORF">METZ01_LOCUS343975</name>
</gene>
<evidence type="ECO:0000256" key="2">
    <source>
        <dbReference type="ARBA" id="ARBA00022898"/>
    </source>
</evidence>
<dbReference type="EMBL" id="UINC01118174">
    <property type="protein sequence ID" value="SVC91121.1"/>
    <property type="molecule type" value="Genomic_DNA"/>
</dbReference>
<dbReference type="InterPro" id="IPR015424">
    <property type="entry name" value="PyrdxlP-dep_Trfase"/>
</dbReference>
<dbReference type="InterPro" id="IPR015422">
    <property type="entry name" value="PyrdxlP-dep_Trfase_small"/>
</dbReference>
<feature type="non-terminal residue" evidence="3">
    <location>
        <position position="1"/>
    </location>
</feature>
<protein>
    <recommendedName>
        <fullName evidence="4">Aminotransferase class III-fold pyridoxal phosphate-dependent enzyme</fullName>
    </recommendedName>
</protein>
<dbReference type="AlphaFoldDB" id="A0A382R3F3"/>